<proteinExistence type="predicted"/>
<sequence length="70" mass="7711">MKAFVPVAAFAVLLSGCVTTPATQAEIESCQEMERDMGLNQRHDHNELKNQGRNPMNLSHGRCVEILGKS</sequence>
<reference evidence="2 3" key="1">
    <citation type="submission" date="2019-12" db="EMBL/GenBank/DDBJ databases">
        <title>Genomic-based taxomic classification of the family Erythrobacteraceae.</title>
        <authorList>
            <person name="Xu L."/>
        </authorList>
    </citation>
    <scope>NUCLEOTIDE SEQUENCE [LARGE SCALE GENOMIC DNA]</scope>
    <source>
        <strain evidence="2 3">100921-2</strain>
    </source>
</reference>
<dbReference type="Proteomes" id="UP000439522">
    <property type="component" value="Unassembled WGS sequence"/>
</dbReference>
<feature type="chain" id="PRO_5026304689" description="Lipoprotein" evidence="1">
    <location>
        <begin position="25"/>
        <end position="70"/>
    </location>
</feature>
<dbReference type="AlphaFoldDB" id="A0A6I4THR0"/>
<gene>
    <name evidence="2" type="ORF">GRI40_13175</name>
</gene>
<dbReference type="EMBL" id="WTZA01000002">
    <property type="protein sequence ID" value="MXO76164.1"/>
    <property type="molecule type" value="Genomic_DNA"/>
</dbReference>
<comment type="caution">
    <text evidence="2">The sequence shown here is derived from an EMBL/GenBank/DDBJ whole genome shotgun (WGS) entry which is preliminary data.</text>
</comment>
<evidence type="ECO:0000313" key="2">
    <source>
        <dbReference type="EMBL" id="MXO76164.1"/>
    </source>
</evidence>
<evidence type="ECO:0000256" key="1">
    <source>
        <dbReference type="SAM" id="SignalP"/>
    </source>
</evidence>
<keyword evidence="1" id="KW-0732">Signal</keyword>
<dbReference type="OrthoDB" id="7475328at2"/>
<dbReference type="RefSeq" id="WP_160611969.1">
    <property type="nucleotide sequence ID" value="NZ_WTZA01000002.1"/>
</dbReference>
<accession>A0A6I4THR0</accession>
<feature type="signal peptide" evidence="1">
    <location>
        <begin position="1"/>
        <end position="24"/>
    </location>
</feature>
<protein>
    <recommendedName>
        <fullName evidence="4">Lipoprotein</fullName>
    </recommendedName>
</protein>
<evidence type="ECO:0008006" key="4">
    <source>
        <dbReference type="Google" id="ProtNLM"/>
    </source>
</evidence>
<dbReference type="PROSITE" id="PS51257">
    <property type="entry name" value="PROKAR_LIPOPROTEIN"/>
    <property type="match status" value="1"/>
</dbReference>
<organism evidence="2 3">
    <name type="scientific">Tsuneonella aeria</name>
    <dbReference type="NCBI Taxonomy" id="1837929"/>
    <lineage>
        <taxon>Bacteria</taxon>
        <taxon>Pseudomonadati</taxon>
        <taxon>Pseudomonadota</taxon>
        <taxon>Alphaproteobacteria</taxon>
        <taxon>Sphingomonadales</taxon>
        <taxon>Erythrobacteraceae</taxon>
        <taxon>Tsuneonella</taxon>
    </lineage>
</organism>
<keyword evidence="3" id="KW-1185">Reference proteome</keyword>
<evidence type="ECO:0000313" key="3">
    <source>
        <dbReference type="Proteomes" id="UP000439522"/>
    </source>
</evidence>
<name>A0A6I4THR0_9SPHN</name>